<protein>
    <submittedName>
        <fullName evidence="7">SorC family transcriptional regulator</fullName>
    </submittedName>
</protein>
<gene>
    <name evidence="7" type="ORF">C3Y92_12690</name>
</gene>
<dbReference type="GO" id="GO:0003677">
    <property type="term" value="F:DNA binding"/>
    <property type="evidence" value="ECO:0007669"/>
    <property type="project" value="UniProtKB-KW"/>
</dbReference>
<dbReference type="GO" id="GO:0030246">
    <property type="term" value="F:carbohydrate binding"/>
    <property type="evidence" value="ECO:0007669"/>
    <property type="project" value="InterPro"/>
</dbReference>
<dbReference type="Gene3D" id="1.10.10.10">
    <property type="entry name" value="Winged helix-like DNA-binding domain superfamily/Winged helix DNA-binding domain"/>
    <property type="match status" value="1"/>
</dbReference>
<dbReference type="EMBL" id="CP026538">
    <property type="protein sequence ID" value="QAZ68036.1"/>
    <property type="molecule type" value="Genomic_DNA"/>
</dbReference>
<feature type="domain" description="Sugar-binding" evidence="5">
    <location>
        <begin position="61"/>
        <end position="313"/>
    </location>
</feature>
<organism evidence="7 8">
    <name type="scientific">Solidesulfovibrio carbinolicus</name>
    <dbReference type="NCBI Taxonomy" id="296842"/>
    <lineage>
        <taxon>Bacteria</taxon>
        <taxon>Pseudomonadati</taxon>
        <taxon>Thermodesulfobacteriota</taxon>
        <taxon>Desulfovibrionia</taxon>
        <taxon>Desulfovibrionales</taxon>
        <taxon>Desulfovibrionaceae</taxon>
        <taxon>Solidesulfovibrio</taxon>
    </lineage>
</organism>
<feature type="domain" description="RNA polymerase sigma-70 region 4" evidence="6">
    <location>
        <begin position="18"/>
        <end position="47"/>
    </location>
</feature>
<dbReference type="Gene3D" id="3.40.50.1360">
    <property type="match status" value="1"/>
</dbReference>
<name>A0A4P6HMT9_9BACT</name>
<sequence length="315" mass="34178">MTTPDDSEHQLISRVAWLYFKEELTQAEIGERLGITRIKVNRLLQAGREAGLIRVVINTAFKDCVALEAGLAKEYGLARAIVLPTPERGGRYYYDAIGRPAGEYASIQLQDGQSIGVGWGHTIRSAINGMAVRNFRDISVTSLYGGVPRSPVNPFDSTAMFARKLSAAVCNHLPAPMFVSTPEVRDTIAAQPFFRTFYKEALAVDMILTAVGDMTAQATNIALGAISLDQRRDLARAGAVGEFFGRFLDAEGNVLDHEVNHCSMSPDFGGLLNVPHIVLVSGGMAKVPILQTILRRGYVHVCVTDAQTAQSLLDA</sequence>
<dbReference type="GO" id="GO:0003700">
    <property type="term" value="F:DNA-binding transcription factor activity"/>
    <property type="evidence" value="ECO:0007669"/>
    <property type="project" value="InterPro"/>
</dbReference>
<reference evidence="7 8" key="1">
    <citation type="submission" date="2018-02" db="EMBL/GenBank/DDBJ databases">
        <title>Genome sequence of Desulfovibrio carbinolicus DSM 3852.</title>
        <authorList>
            <person name="Wilbanks E."/>
            <person name="Skennerton C.T."/>
            <person name="Orphan V.J."/>
        </authorList>
    </citation>
    <scope>NUCLEOTIDE SEQUENCE [LARGE SCALE GENOMIC DNA]</scope>
    <source>
        <strain evidence="7 8">DSM 3852</strain>
    </source>
</reference>
<dbReference type="PANTHER" id="PTHR34294:SF1">
    <property type="entry name" value="TRANSCRIPTIONAL REGULATOR LSRR"/>
    <property type="match status" value="1"/>
</dbReference>
<evidence type="ECO:0000256" key="4">
    <source>
        <dbReference type="ARBA" id="ARBA00023163"/>
    </source>
</evidence>
<evidence type="ECO:0000256" key="1">
    <source>
        <dbReference type="ARBA" id="ARBA00010466"/>
    </source>
</evidence>
<dbReference type="PANTHER" id="PTHR34294">
    <property type="entry name" value="TRANSCRIPTIONAL REGULATOR-RELATED"/>
    <property type="match status" value="1"/>
</dbReference>
<evidence type="ECO:0000313" key="7">
    <source>
        <dbReference type="EMBL" id="QAZ68036.1"/>
    </source>
</evidence>
<evidence type="ECO:0000259" key="6">
    <source>
        <dbReference type="Pfam" id="PF04545"/>
    </source>
</evidence>
<evidence type="ECO:0000259" key="5">
    <source>
        <dbReference type="Pfam" id="PF04198"/>
    </source>
</evidence>
<dbReference type="InterPro" id="IPR007324">
    <property type="entry name" value="Sugar-bd_dom_put"/>
</dbReference>
<dbReference type="AlphaFoldDB" id="A0A4P6HMT9"/>
<dbReference type="Proteomes" id="UP000293296">
    <property type="component" value="Chromosome"/>
</dbReference>
<proteinExistence type="inferred from homology"/>
<dbReference type="SUPFAM" id="SSF100950">
    <property type="entry name" value="NagB/RpiA/CoA transferase-like"/>
    <property type="match status" value="1"/>
</dbReference>
<keyword evidence="2" id="KW-0805">Transcription regulation</keyword>
<dbReference type="InterPro" id="IPR051054">
    <property type="entry name" value="SorC_transcr_regulators"/>
</dbReference>
<comment type="similarity">
    <text evidence="1">Belongs to the SorC transcriptional regulatory family.</text>
</comment>
<keyword evidence="8" id="KW-1185">Reference proteome</keyword>
<dbReference type="InterPro" id="IPR007630">
    <property type="entry name" value="RNA_pol_sigma70_r4"/>
</dbReference>
<dbReference type="Pfam" id="PF04198">
    <property type="entry name" value="Sugar-bind"/>
    <property type="match status" value="1"/>
</dbReference>
<accession>A0A4P6HMT9</accession>
<dbReference type="GO" id="GO:0006352">
    <property type="term" value="P:DNA-templated transcription initiation"/>
    <property type="evidence" value="ECO:0007669"/>
    <property type="project" value="InterPro"/>
</dbReference>
<keyword evidence="3" id="KW-0238">DNA-binding</keyword>
<dbReference type="Pfam" id="PF04545">
    <property type="entry name" value="Sigma70_r4"/>
    <property type="match status" value="1"/>
</dbReference>
<evidence type="ECO:0000256" key="2">
    <source>
        <dbReference type="ARBA" id="ARBA00023015"/>
    </source>
</evidence>
<dbReference type="OrthoDB" id="9808171at2"/>
<dbReference type="KEGG" id="dcb:C3Y92_12690"/>
<keyword evidence="4" id="KW-0804">Transcription</keyword>
<dbReference type="RefSeq" id="WP_129353152.1">
    <property type="nucleotide sequence ID" value="NZ_CP026538.1"/>
</dbReference>
<dbReference type="InterPro" id="IPR037171">
    <property type="entry name" value="NagB/RpiA_transferase-like"/>
</dbReference>
<evidence type="ECO:0000313" key="8">
    <source>
        <dbReference type="Proteomes" id="UP000293296"/>
    </source>
</evidence>
<evidence type="ECO:0000256" key="3">
    <source>
        <dbReference type="ARBA" id="ARBA00023125"/>
    </source>
</evidence>
<dbReference type="InterPro" id="IPR036388">
    <property type="entry name" value="WH-like_DNA-bd_sf"/>
</dbReference>